<protein>
    <recommendedName>
        <fullName evidence="1">STAS domain-containing protein</fullName>
    </recommendedName>
</protein>
<dbReference type="Pfam" id="PF01740">
    <property type="entry name" value="STAS"/>
    <property type="match status" value="1"/>
</dbReference>
<dbReference type="InterPro" id="IPR036513">
    <property type="entry name" value="STAS_dom_sf"/>
</dbReference>
<name>A0A1F5YX69_9BACT</name>
<feature type="domain" description="STAS" evidence="1">
    <location>
        <begin position="1"/>
        <end position="110"/>
    </location>
</feature>
<reference evidence="2 3" key="1">
    <citation type="journal article" date="2016" name="Nat. Commun.">
        <title>Thousands of microbial genomes shed light on interconnected biogeochemical processes in an aquifer system.</title>
        <authorList>
            <person name="Anantharaman K."/>
            <person name="Brown C.T."/>
            <person name="Hug L.A."/>
            <person name="Sharon I."/>
            <person name="Castelle C.J."/>
            <person name="Probst A.J."/>
            <person name="Thomas B.C."/>
            <person name="Singh A."/>
            <person name="Wilkins M.J."/>
            <person name="Karaoz U."/>
            <person name="Brodie E.L."/>
            <person name="Williams K.H."/>
            <person name="Hubbard S.S."/>
            <person name="Banfield J.F."/>
        </authorList>
    </citation>
    <scope>NUCLEOTIDE SEQUENCE [LARGE SCALE GENOMIC DNA]</scope>
</reference>
<sequence length="110" mass="12144">MADVINSLTDGVTFKAPAQMCGPKVHRLKMDIMASFKDEPKAIVIDFDEVDYIDLHGLVLFKDICDIIRVYGAQAFAYRLKAPMRDLLADLDLLSDLGSVQPESAALRSA</sequence>
<organism evidence="2 3">
    <name type="scientific">Candidatus Glassbacteria bacterium RIFCSPLOWO2_12_FULL_58_11</name>
    <dbReference type="NCBI Taxonomy" id="1817867"/>
    <lineage>
        <taxon>Bacteria</taxon>
        <taxon>Candidatus Glassiibacteriota</taxon>
    </lineage>
</organism>
<dbReference type="AlphaFoldDB" id="A0A1F5YX69"/>
<dbReference type="EMBL" id="MFIX01000101">
    <property type="protein sequence ID" value="OGG04674.1"/>
    <property type="molecule type" value="Genomic_DNA"/>
</dbReference>
<evidence type="ECO:0000313" key="3">
    <source>
        <dbReference type="Proteomes" id="UP000179129"/>
    </source>
</evidence>
<dbReference type="Gene3D" id="3.30.750.24">
    <property type="entry name" value="STAS domain"/>
    <property type="match status" value="1"/>
</dbReference>
<accession>A0A1F5YX69</accession>
<dbReference type="PROSITE" id="PS50801">
    <property type="entry name" value="STAS"/>
    <property type="match status" value="1"/>
</dbReference>
<evidence type="ECO:0000259" key="1">
    <source>
        <dbReference type="PROSITE" id="PS50801"/>
    </source>
</evidence>
<dbReference type="InterPro" id="IPR002645">
    <property type="entry name" value="STAS_dom"/>
</dbReference>
<proteinExistence type="predicted"/>
<dbReference type="SUPFAM" id="SSF52091">
    <property type="entry name" value="SpoIIaa-like"/>
    <property type="match status" value="1"/>
</dbReference>
<evidence type="ECO:0000313" key="2">
    <source>
        <dbReference type="EMBL" id="OGG04674.1"/>
    </source>
</evidence>
<comment type="caution">
    <text evidence="2">The sequence shown here is derived from an EMBL/GenBank/DDBJ whole genome shotgun (WGS) entry which is preliminary data.</text>
</comment>
<gene>
    <name evidence="2" type="ORF">A3F83_12165</name>
</gene>
<dbReference type="Proteomes" id="UP000179129">
    <property type="component" value="Unassembled WGS sequence"/>
</dbReference>